<evidence type="ECO:0000313" key="2">
    <source>
        <dbReference type="Proteomes" id="UP000501063"/>
    </source>
</evidence>
<evidence type="ECO:0000313" key="1">
    <source>
        <dbReference type="EMBL" id="QIE88835.1"/>
    </source>
</evidence>
<gene>
    <name evidence="1" type="ORF">G5B91_22200</name>
</gene>
<dbReference type="InterPro" id="IPR013321">
    <property type="entry name" value="Arc_rbn_hlx_hlx"/>
</dbReference>
<dbReference type="Gene3D" id="1.10.1220.10">
    <property type="entry name" value="Met repressor-like"/>
    <property type="match status" value="1"/>
</dbReference>
<dbReference type="Proteomes" id="UP000501063">
    <property type="component" value="Chromosome"/>
</dbReference>
<dbReference type="GO" id="GO:0006355">
    <property type="term" value="P:regulation of DNA-templated transcription"/>
    <property type="evidence" value="ECO:0007669"/>
    <property type="project" value="InterPro"/>
</dbReference>
<proteinExistence type="predicted"/>
<accession>A0A6G6J0B8</accession>
<sequence>MNNAQLRLENTLEIYKSKLPPKPYHTNDYYFGKKIGGLESALKSNYIQPNSLTHKYFMIFDLDSDLSVLDWSDKGLPPPHLIVRNLDNGRSHMTYILKTSVKIDVSGRLKPLKYCSDVEHGLAVRVGADMNYNGLLTKNPFNSSAFKVFSFEDQPYDLDYLNEFVDKDLVKKQRETKKKKNVEDGFASGRNCTLFDNLRIWAYNNWQHYQSGELQSVIHEQAEQFNNFECQLGRREVDAIADSVYRFINRNFSIERLNELKSERAKQSRQKSSANLIYVDGKPWEEEGISKSWYYEKQGKASELTGKAPRPWEILNMSERTYYRRKSAGKL</sequence>
<dbReference type="KEGG" id="pnt:G5B91_22200"/>
<organism evidence="1 2">
    <name type="scientific">Pseudomonas nitroreducens</name>
    <dbReference type="NCBI Taxonomy" id="46680"/>
    <lineage>
        <taxon>Bacteria</taxon>
        <taxon>Pseudomonadati</taxon>
        <taxon>Pseudomonadota</taxon>
        <taxon>Gammaproteobacteria</taxon>
        <taxon>Pseudomonadales</taxon>
        <taxon>Pseudomonadaceae</taxon>
        <taxon>Pseudomonas</taxon>
    </lineage>
</organism>
<name>A0A6G6J0B8_PSENT</name>
<dbReference type="RefSeq" id="WP_081754029.1">
    <property type="nucleotide sequence ID" value="NZ_CP049140.1"/>
</dbReference>
<dbReference type="InterPro" id="IPR004322">
    <property type="entry name" value="Plasmid_replicase_bac"/>
</dbReference>
<protein>
    <submittedName>
        <fullName evidence="1">Uncharacterized protein</fullName>
    </submittedName>
</protein>
<reference evidence="1 2" key="1">
    <citation type="submission" date="2020-02" db="EMBL/GenBank/DDBJ databases">
        <title>Integrative conjugative elements (ICEs) and plasmids drive adaptation of Pseudomonas nitroreducens strain HBP1 to wastewater environment.</title>
        <authorList>
            <person name="Sentchilo V."/>
            <person name="Carraro N."/>
            <person name="Bertelli C."/>
            <person name="van der Meer J.R."/>
        </authorList>
    </citation>
    <scope>NUCLEOTIDE SEQUENCE [LARGE SCALE GENOMIC DNA]</scope>
    <source>
        <strain evidence="1 2">HBP1</strain>
    </source>
</reference>
<dbReference type="Pfam" id="PF03090">
    <property type="entry name" value="Replicase"/>
    <property type="match status" value="1"/>
</dbReference>
<dbReference type="AlphaFoldDB" id="A0A6G6J0B8"/>
<dbReference type="EMBL" id="CP049140">
    <property type="protein sequence ID" value="QIE88835.1"/>
    <property type="molecule type" value="Genomic_DNA"/>
</dbReference>
<dbReference type="Gene3D" id="1.10.340.50">
    <property type="match status" value="1"/>
</dbReference>